<protein>
    <submittedName>
        <fullName evidence="2">Uncharacterized protein YpbB</fullName>
    </submittedName>
</protein>
<dbReference type="Pfam" id="PF14493">
    <property type="entry name" value="HTH_40"/>
    <property type="match status" value="1"/>
</dbReference>
<dbReference type="Gene3D" id="1.10.10.1390">
    <property type="entry name" value="ATP-dependent DNA helicase RecQ"/>
    <property type="match status" value="1"/>
</dbReference>
<feature type="domain" description="Helicase Helix-turn-helix" evidence="1">
    <location>
        <begin position="254"/>
        <end position="342"/>
    </location>
</feature>
<keyword evidence="3" id="KW-1185">Reference proteome</keyword>
<organism evidence="2 3">
    <name type="scientific">Paranoxybacillus vitaminiphilus</name>
    <dbReference type="NCBI Taxonomy" id="581036"/>
    <lineage>
        <taxon>Bacteria</taxon>
        <taxon>Bacillati</taxon>
        <taxon>Bacillota</taxon>
        <taxon>Bacilli</taxon>
        <taxon>Bacillales</taxon>
        <taxon>Anoxybacillaceae</taxon>
        <taxon>Paranoxybacillus</taxon>
    </lineage>
</organism>
<reference evidence="2 3" key="1">
    <citation type="submission" date="2018-06" db="EMBL/GenBank/DDBJ databases">
        <title>Genomic Encyclopedia of Type Strains, Phase III (KMG-III): the genomes of soil and plant-associated and newly described type strains.</title>
        <authorList>
            <person name="Whitman W."/>
        </authorList>
    </citation>
    <scope>NUCLEOTIDE SEQUENCE [LARGE SCALE GENOMIC DNA]</scope>
    <source>
        <strain evidence="2 3">CGMCC 1.8979</strain>
    </source>
</reference>
<dbReference type="Proteomes" id="UP000248555">
    <property type="component" value="Unassembled WGS sequence"/>
</dbReference>
<dbReference type="InterPro" id="IPR008308">
    <property type="entry name" value="YpbB-like"/>
</dbReference>
<gene>
    <name evidence="2" type="ORF">B0I26_102189</name>
</gene>
<dbReference type="PIRSF" id="PIRSF021350">
    <property type="entry name" value="UCP021350"/>
    <property type="match status" value="1"/>
</dbReference>
<dbReference type="OrthoDB" id="2354672at2"/>
<dbReference type="InterPro" id="IPR029491">
    <property type="entry name" value="Helicase_HTH"/>
</dbReference>
<dbReference type="EMBL" id="QLMH01000002">
    <property type="protein sequence ID" value="RAK22200.1"/>
    <property type="molecule type" value="Genomic_DNA"/>
</dbReference>
<evidence type="ECO:0000259" key="1">
    <source>
        <dbReference type="Pfam" id="PF14493"/>
    </source>
</evidence>
<accession>A0A327YMR0</accession>
<sequence>MNYLHCIVLYCLRQFRGERSLSAIYHLLKGKKSSQTLQDSKWFQLEFLFGVLKDVKKKDVNKTFQQLQEKRFIECINEKHYQLTDLGNKCLDDWLTRLPFPSYLNGLKYYQQTAPFWYRLSLVIQTLSNLLHRRKFEPIHRHEETLAWVKRYLLSKKQIHDLGKRLYRELIAILSAFSDEEAEMFVLRLTSYERIGWTNEQIAVFFNRDPIYVQLVFQHMLHYMIARVEKDRNRFPVLYELLSDLYVPIPLTMSTRKTYEWLQKGKSIEQIARIRKLKRSTIEDHLVEIAANISDFSLEPFVEQQTIEKIKQTAARLQTNQLKKMKEALGTAVSYFEIRLVLAKVGGKRET</sequence>
<name>A0A327YMR0_9BACL</name>
<evidence type="ECO:0000313" key="3">
    <source>
        <dbReference type="Proteomes" id="UP000248555"/>
    </source>
</evidence>
<dbReference type="RefSeq" id="WP_111644057.1">
    <property type="nucleotide sequence ID" value="NZ_QLMH01000002.1"/>
</dbReference>
<evidence type="ECO:0000313" key="2">
    <source>
        <dbReference type="EMBL" id="RAK22200.1"/>
    </source>
</evidence>
<dbReference type="AlphaFoldDB" id="A0A327YMR0"/>
<proteinExistence type="predicted"/>
<comment type="caution">
    <text evidence="2">The sequence shown here is derived from an EMBL/GenBank/DDBJ whole genome shotgun (WGS) entry which is preliminary data.</text>
</comment>